<dbReference type="Proteomes" id="UP000054466">
    <property type="component" value="Unassembled WGS sequence"/>
</dbReference>
<proteinExistence type="predicted"/>
<dbReference type="HOGENOM" id="CLU_051118_2_0_1"/>
<dbReference type="STRING" id="569365.A0A0D2CEI3"/>
<protein>
    <recommendedName>
        <fullName evidence="1">DUF6594 domain-containing protein</fullName>
    </recommendedName>
</protein>
<dbReference type="AlphaFoldDB" id="A0A0D2CEI3"/>
<dbReference type="GeneID" id="27351837"/>
<feature type="non-terminal residue" evidence="2">
    <location>
        <position position="201"/>
    </location>
</feature>
<dbReference type="EMBL" id="KN847077">
    <property type="protein sequence ID" value="KIW21949.1"/>
    <property type="molecule type" value="Genomic_DNA"/>
</dbReference>
<evidence type="ECO:0000259" key="1">
    <source>
        <dbReference type="Pfam" id="PF20237"/>
    </source>
</evidence>
<dbReference type="InterPro" id="IPR046529">
    <property type="entry name" value="DUF6594"/>
</dbReference>
<name>A0A0D2CEI3_9EURO</name>
<dbReference type="VEuPathDB" id="FungiDB:PV07_12643"/>
<dbReference type="Pfam" id="PF20237">
    <property type="entry name" value="DUF6594"/>
    <property type="match status" value="1"/>
</dbReference>
<dbReference type="PANTHER" id="PTHR34502:SF5">
    <property type="entry name" value="DUF6594 DOMAIN-CONTAINING PROTEIN"/>
    <property type="match status" value="1"/>
</dbReference>
<feature type="domain" description="DUF6594" evidence="1">
    <location>
        <begin position="4"/>
        <end position="178"/>
    </location>
</feature>
<evidence type="ECO:0000313" key="2">
    <source>
        <dbReference type="EMBL" id="KIW21949.1"/>
    </source>
</evidence>
<accession>A0A0D2CEI3</accession>
<reference evidence="2 3" key="1">
    <citation type="submission" date="2015-01" db="EMBL/GenBank/DDBJ databases">
        <title>The Genome Sequence of Cladophialophora immunda CBS83496.</title>
        <authorList>
            <consortium name="The Broad Institute Genomics Platform"/>
            <person name="Cuomo C."/>
            <person name="de Hoog S."/>
            <person name="Gorbushina A."/>
            <person name="Stielow B."/>
            <person name="Teixiera M."/>
            <person name="Abouelleil A."/>
            <person name="Chapman S.B."/>
            <person name="Priest M."/>
            <person name="Young S.K."/>
            <person name="Wortman J."/>
            <person name="Nusbaum C."/>
            <person name="Birren B."/>
        </authorList>
    </citation>
    <scope>NUCLEOTIDE SEQUENCE [LARGE SCALE GENOMIC DNA]</scope>
    <source>
        <strain evidence="2 3">CBS 83496</strain>
    </source>
</reference>
<gene>
    <name evidence="2" type="ORF">PV07_12643</name>
</gene>
<keyword evidence="3" id="KW-1185">Reference proteome</keyword>
<organism evidence="2 3">
    <name type="scientific">Cladophialophora immunda</name>
    <dbReference type="NCBI Taxonomy" id="569365"/>
    <lineage>
        <taxon>Eukaryota</taxon>
        <taxon>Fungi</taxon>
        <taxon>Dikarya</taxon>
        <taxon>Ascomycota</taxon>
        <taxon>Pezizomycotina</taxon>
        <taxon>Eurotiomycetes</taxon>
        <taxon>Chaetothyriomycetidae</taxon>
        <taxon>Chaetothyriales</taxon>
        <taxon>Herpotrichiellaceae</taxon>
        <taxon>Cladophialophora</taxon>
    </lineage>
</organism>
<dbReference type="OrthoDB" id="3533814at2759"/>
<sequence length="201" mass="23331">MNGYNEIAGLQGSYPRLSIFRRFLPLNARNLLCLQAEIVDLEAKLRVAIESDRNAADPLRQQFEYNISAMKGPPEQETFNLQWTRTLEMRRLLKEYNEALYQWVFLLKLPPVNEHDLGTLHELLEKPAGDGEPFLTYHEFATWDEENIKDLTSVLGRHTERDSLSKFLDQTVQSVYHKYVGHKLHNPIEATGVWAGARKHK</sequence>
<dbReference type="RefSeq" id="XP_016242165.1">
    <property type="nucleotide sequence ID" value="XM_016400185.1"/>
</dbReference>
<evidence type="ECO:0000313" key="3">
    <source>
        <dbReference type="Proteomes" id="UP000054466"/>
    </source>
</evidence>
<dbReference type="PANTHER" id="PTHR34502">
    <property type="entry name" value="DUF6594 DOMAIN-CONTAINING PROTEIN-RELATED"/>
    <property type="match status" value="1"/>
</dbReference>